<dbReference type="SUPFAM" id="SSF52833">
    <property type="entry name" value="Thioredoxin-like"/>
    <property type="match status" value="1"/>
</dbReference>
<dbReference type="PANTHER" id="PTHR12151">
    <property type="entry name" value="ELECTRON TRANSPORT PROTIN SCO1/SENC FAMILY MEMBER"/>
    <property type="match status" value="1"/>
</dbReference>
<dbReference type="PANTHER" id="PTHR12151:SF25">
    <property type="entry name" value="LINALOOL DEHYDRATASE_ISOMERASE DOMAIN-CONTAINING PROTEIN"/>
    <property type="match status" value="1"/>
</dbReference>
<reference evidence="6" key="1">
    <citation type="journal article" date="2020" name="mSystems">
        <title>Genome- and Community-Level Interaction Insights into Carbon Utilization and Element Cycling Functions of Hydrothermarchaeota in Hydrothermal Sediment.</title>
        <authorList>
            <person name="Zhou Z."/>
            <person name="Liu Y."/>
            <person name="Xu W."/>
            <person name="Pan J."/>
            <person name="Luo Z.H."/>
            <person name="Li M."/>
        </authorList>
    </citation>
    <scope>NUCLEOTIDE SEQUENCE [LARGE SCALE GENOMIC DNA]</scope>
    <source>
        <strain evidence="6">SpSt-143</strain>
    </source>
</reference>
<feature type="disulfide bond" description="Redox-active" evidence="4">
    <location>
        <begin position="151"/>
        <end position="157"/>
    </location>
</feature>
<dbReference type="AlphaFoldDB" id="A0A7V2AYV8"/>
<feature type="binding site" evidence="3">
    <location>
        <position position="151"/>
    </location>
    <ligand>
        <name>Cu cation</name>
        <dbReference type="ChEBI" id="CHEBI:23378"/>
    </ligand>
</feature>
<evidence type="ECO:0000256" key="3">
    <source>
        <dbReference type="PIRSR" id="PIRSR603782-1"/>
    </source>
</evidence>
<keyword evidence="3" id="KW-0479">Metal-binding</keyword>
<evidence type="ECO:0000256" key="2">
    <source>
        <dbReference type="ARBA" id="ARBA00023008"/>
    </source>
</evidence>
<accession>A0A7V2AYV8</accession>
<dbReference type="PROSITE" id="PS51257">
    <property type="entry name" value="PROKAR_LIPOPROTEIN"/>
    <property type="match status" value="1"/>
</dbReference>
<dbReference type="InterPro" id="IPR013766">
    <property type="entry name" value="Thioredoxin_domain"/>
</dbReference>
<evidence type="ECO:0000259" key="5">
    <source>
        <dbReference type="PROSITE" id="PS51352"/>
    </source>
</evidence>
<dbReference type="Pfam" id="PF02630">
    <property type="entry name" value="SCO1-SenC"/>
    <property type="match status" value="1"/>
</dbReference>
<evidence type="ECO:0000256" key="4">
    <source>
        <dbReference type="PIRSR" id="PIRSR603782-2"/>
    </source>
</evidence>
<feature type="binding site" evidence="3">
    <location>
        <position position="240"/>
    </location>
    <ligand>
        <name>Cu cation</name>
        <dbReference type="ChEBI" id="CHEBI:23378"/>
    </ligand>
</feature>
<feature type="binding site" evidence="3">
    <location>
        <position position="157"/>
    </location>
    <ligand>
        <name>Cu cation</name>
        <dbReference type="ChEBI" id="CHEBI:23378"/>
    </ligand>
</feature>
<dbReference type="InterPro" id="IPR021647">
    <property type="entry name" value="CusF_Ec"/>
</dbReference>
<dbReference type="Pfam" id="PF11604">
    <property type="entry name" value="CusF_Ec"/>
    <property type="match status" value="1"/>
</dbReference>
<proteinExistence type="inferred from homology"/>
<name>A0A7V2AYV8_RHOMR</name>
<sequence>MPRFLLVFLLAWMGCQLSRSYEMRGRIVGFGDDGRTVFIAHEAVPGYMPAMTMPFHTVDTTALQSLSLGDAVQFTFHVTRDSSWITNIRRLPPGTSLTLAEGERPTLHGLPLLEEGDPLPGVTLLTQDSTTLRTTDLKGQAVVLTFIYTRCPVPDFCPRMSENFQKLQTLVQQHFPGRARLLTISFDPAHDTPAVLRRYAQRYTTDTQSWTFATGDTTTIRQLATQFGVHYQDEGVEIVHNLSTALITPDGRIARIWRGNRWKPEDVLQTLAEVLQSE</sequence>
<comment type="caution">
    <text evidence="6">The sequence shown here is derived from an EMBL/GenBank/DDBJ whole genome shotgun (WGS) entry which is preliminary data.</text>
</comment>
<comment type="similarity">
    <text evidence="1">Belongs to the SCO1/2 family.</text>
</comment>
<dbReference type="InterPro" id="IPR036249">
    <property type="entry name" value="Thioredoxin-like_sf"/>
</dbReference>
<dbReference type="InterPro" id="IPR003782">
    <property type="entry name" value="SCO1/SenC"/>
</dbReference>
<feature type="domain" description="Thioredoxin" evidence="5">
    <location>
        <begin position="113"/>
        <end position="276"/>
    </location>
</feature>
<dbReference type="GO" id="GO:0046872">
    <property type="term" value="F:metal ion binding"/>
    <property type="evidence" value="ECO:0007669"/>
    <property type="project" value="UniProtKB-KW"/>
</dbReference>
<dbReference type="EMBL" id="DSGB01000002">
    <property type="protein sequence ID" value="HER95194.1"/>
    <property type="molecule type" value="Genomic_DNA"/>
</dbReference>
<protein>
    <submittedName>
        <fullName evidence="6">Redoxin domain-containing protein</fullName>
    </submittedName>
</protein>
<dbReference type="Gene3D" id="2.40.50.320">
    <property type="entry name" value="Copper binding periplasmic protein CusF"/>
    <property type="match status" value="1"/>
</dbReference>
<keyword evidence="4" id="KW-1015">Disulfide bond</keyword>
<dbReference type="Gene3D" id="3.40.30.10">
    <property type="entry name" value="Glutaredoxin"/>
    <property type="match status" value="1"/>
</dbReference>
<dbReference type="CDD" id="cd02968">
    <property type="entry name" value="SCO"/>
    <property type="match status" value="1"/>
</dbReference>
<gene>
    <name evidence="6" type="ORF">ENO59_01535</name>
</gene>
<evidence type="ECO:0000313" key="6">
    <source>
        <dbReference type="EMBL" id="HER95194.1"/>
    </source>
</evidence>
<keyword evidence="2 3" id="KW-0186">Copper</keyword>
<evidence type="ECO:0000256" key="1">
    <source>
        <dbReference type="ARBA" id="ARBA00010996"/>
    </source>
</evidence>
<organism evidence="6">
    <name type="scientific">Rhodothermus marinus</name>
    <name type="common">Rhodothermus obamensis</name>
    <dbReference type="NCBI Taxonomy" id="29549"/>
    <lineage>
        <taxon>Bacteria</taxon>
        <taxon>Pseudomonadati</taxon>
        <taxon>Rhodothermota</taxon>
        <taxon>Rhodothermia</taxon>
        <taxon>Rhodothermales</taxon>
        <taxon>Rhodothermaceae</taxon>
        <taxon>Rhodothermus</taxon>
    </lineage>
</organism>
<dbReference type="PROSITE" id="PS51352">
    <property type="entry name" value="THIOREDOXIN_2"/>
    <property type="match status" value="1"/>
</dbReference>
<dbReference type="InterPro" id="IPR042230">
    <property type="entry name" value="CusF_sf"/>
</dbReference>